<keyword evidence="6" id="KW-0472">Membrane</keyword>
<organism evidence="10 11">
    <name type="scientific">Alitibacter langaaensis DSM 22999</name>
    <dbReference type="NCBI Taxonomy" id="1122935"/>
    <lineage>
        <taxon>Bacteria</taxon>
        <taxon>Pseudomonadati</taxon>
        <taxon>Pseudomonadota</taxon>
        <taxon>Gammaproteobacteria</taxon>
        <taxon>Pasteurellales</taxon>
        <taxon>Pasteurellaceae</taxon>
        <taxon>Alitibacter</taxon>
    </lineage>
</organism>
<reference evidence="10 11" key="1">
    <citation type="submission" date="2018-05" db="EMBL/GenBank/DDBJ databases">
        <title>Genomic Encyclopedia of Type Strains, Phase IV (KMG-IV): sequencing the most valuable type-strain genomes for metagenomic binning, comparative biology and taxonomic classification.</title>
        <authorList>
            <person name="Goeker M."/>
        </authorList>
    </citation>
    <scope>NUCLEOTIDE SEQUENCE [LARGE SCALE GENOMIC DNA]</scope>
    <source>
        <strain evidence="10 11">DSM 22999</strain>
    </source>
</reference>
<keyword evidence="7" id="KW-0998">Cell outer membrane</keyword>
<evidence type="ECO:0000256" key="7">
    <source>
        <dbReference type="ARBA" id="ARBA00023237"/>
    </source>
</evidence>
<dbReference type="SUPFAM" id="SSF54523">
    <property type="entry name" value="Pili subunits"/>
    <property type="match status" value="1"/>
</dbReference>
<evidence type="ECO:0000259" key="9">
    <source>
        <dbReference type="Pfam" id="PF03895"/>
    </source>
</evidence>
<accession>A0A2U0SKF5</accession>
<dbReference type="Gene3D" id="3.30.1300.30">
    <property type="entry name" value="GSPII I/J protein-like"/>
    <property type="match status" value="1"/>
</dbReference>
<evidence type="ECO:0000313" key="10">
    <source>
        <dbReference type="EMBL" id="PVX31813.1"/>
    </source>
</evidence>
<dbReference type="InterPro" id="IPR005594">
    <property type="entry name" value="YadA_C"/>
</dbReference>
<protein>
    <submittedName>
        <fullName evidence="10">YadA-like protein</fullName>
    </submittedName>
</protein>
<evidence type="ECO:0000256" key="5">
    <source>
        <dbReference type="ARBA" id="ARBA00022729"/>
    </source>
</evidence>
<evidence type="ECO:0000256" key="8">
    <source>
        <dbReference type="SAM" id="MobiDB-lite"/>
    </source>
</evidence>
<feature type="compositionally biased region" description="Polar residues" evidence="8">
    <location>
        <begin position="1"/>
        <end position="12"/>
    </location>
</feature>
<dbReference type="Pfam" id="PF03895">
    <property type="entry name" value="YadA_anchor"/>
    <property type="match status" value="1"/>
</dbReference>
<evidence type="ECO:0000313" key="11">
    <source>
        <dbReference type="Proteomes" id="UP000245909"/>
    </source>
</evidence>
<evidence type="ECO:0000256" key="3">
    <source>
        <dbReference type="ARBA" id="ARBA00022452"/>
    </source>
</evidence>
<keyword evidence="5" id="KW-0732">Signal</keyword>
<dbReference type="EMBL" id="QENU01000020">
    <property type="protein sequence ID" value="PVX31813.1"/>
    <property type="molecule type" value="Genomic_DNA"/>
</dbReference>
<feature type="domain" description="Trimeric autotransporter adhesin YadA-like C-terminal membrane anchor" evidence="9">
    <location>
        <begin position="43"/>
        <end position="103"/>
    </location>
</feature>
<keyword evidence="3" id="KW-1134">Transmembrane beta strand</keyword>
<evidence type="ECO:0000256" key="6">
    <source>
        <dbReference type="ARBA" id="ARBA00023136"/>
    </source>
</evidence>
<feature type="region of interest" description="Disordered" evidence="8">
    <location>
        <begin position="1"/>
        <end position="29"/>
    </location>
</feature>
<evidence type="ECO:0000256" key="1">
    <source>
        <dbReference type="ARBA" id="ARBA00004241"/>
    </source>
</evidence>
<dbReference type="GO" id="GO:0009279">
    <property type="term" value="C:cell outer membrane"/>
    <property type="evidence" value="ECO:0007669"/>
    <property type="project" value="UniProtKB-SubCell"/>
</dbReference>
<evidence type="ECO:0000256" key="4">
    <source>
        <dbReference type="ARBA" id="ARBA00022692"/>
    </source>
</evidence>
<sequence length="103" mass="10827">MNDNNQLINNVKSDVAGLREKQNRDNKRNRAGIASAVAIASIPQATTAGRSMFGVGAGGHRGEHAIAVGYSHSSSNGKHIIKLNTGADTRNGVSYGAGYGYQW</sequence>
<dbReference type="InterPro" id="IPR045584">
    <property type="entry name" value="Pilin-like"/>
</dbReference>
<keyword evidence="11" id="KW-1185">Reference proteome</keyword>
<name>A0A2U0SKF5_9PAST</name>
<gene>
    <name evidence="10" type="ORF">C8D76_12028</name>
</gene>
<evidence type="ECO:0000256" key="2">
    <source>
        <dbReference type="ARBA" id="ARBA00004442"/>
    </source>
</evidence>
<keyword evidence="4" id="KW-0812">Transmembrane</keyword>
<comment type="caution">
    <text evidence="10">The sequence shown here is derived from an EMBL/GenBank/DDBJ whole genome shotgun (WGS) entry which is preliminary data.</text>
</comment>
<feature type="compositionally biased region" description="Basic and acidic residues" evidence="8">
    <location>
        <begin position="17"/>
        <end position="28"/>
    </location>
</feature>
<dbReference type="AlphaFoldDB" id="A0A2U0SKF5"/>
<comment type="subcellular location">
    <subcellularLocation>
        <location evidence="2">Cell outer membrane</location>
    </subcellularLocation>
    <subcellularLocation>
        <location evidence="1">Cell surface</location>
    </subcellularLocation>
</comment>
<dbReference type="Proteomes" id="UP000245909">
    <property type="component" value="Unassembled WGS sequence"/>
</dbReference>
<proteinExistence type="predicted"/>
<dbReference type="GO" id="GO:0009986">
    <property type="term" value="C:cell surface"/>
    <property type="evidence" value="ECO:0007669"/>
    <property type="project" value="UniProtKB-SubCell"/>
</dbReference>